<dbReference type="RefSeq" id="WP_083345077.1">
    <property type="nucleotide sequence ID" value="NZ_LT629690.1"/>
</dbReference>
<name>A0A1G7K8R4_9BACT</name>
<evidence type="ECO:0000256" key="1">
    <source>
        <dbReference type="SAM" id="MobiDB-lite"/>
    </source>
</evidence>
<feature type="region of interest" description="Disordered" evidence="1">
    <location>
        <begin position="1"/>
        <end position="71"/>
    </location>
</feature>
<feature type="compositionally biased region" description="Gly residues" evidence="1">
    <location>
        <begin position="1"/>
        <end position="14"/>
    </location>
</feature>
<protein>
    <submittedName>
        <fullName evidence="2">Uncharacterized protein</fullName>
    </submittedName>
</protein>
<sequence>MSGLTGNGFAGEGEGVAKEKVNTPDTPARPGVNSLERAESGHQSGIDRAAEDSARRGMNRQAHNDGDIFTK</sequence>
<reference evidence="2 3" key="1">
    <citation type="submission" date="2016-10" db="EMBL/GenBank/DDBJ databases">
        <authorList>
            <person name="de Groot N.N."/>
        </authorList>
    </citation>
    <scope>NUCLEOTIDE SEQUENCE [LARGE SCALE GENOMIC DNA]</scope>
    <source>
        <strain evidence="2 3">GAS232</strain>
    </source>
</reference>
<organism evidence="2 3">
    <name type="scientific">Terriglobus roseus</name>
    <dbReference type="NCBI Taxonomy" id="392734"/>
    <lineage>
        <taxon>Bacteria</taxon>
        <taxon>Pseudomonadati</taxon>
        <taxon>Acidobacteriota</taxon>
        <taxon>Terriglobia</taxon>
        <taxon>Terriglobales</taxon>
        <taxon>Acidobacteriaceae</taxon>
        <taxon>Terriglobus</taxon>
    </lineage>
</organism>
<gene>
    <name evidence="2" type="ORF">SAMN05444167_2091</name>
</gene>
<evidence type="ECO:0000313" key="2">
    <source>
        <dbReference type="EMBL" id="SDF33354.1"/>
    </source>
</evidence>
<evidence type="ECO:0000313" key="3">
    <source>
        <dbReference type="Proteomes" id="UP000182427"/>
    </source>
</evidence>
<feature type="compositionally biased region" description="Basic and acidic residues" evidence="1">
    <location>
        <begin position="62"/>
        <end position="71"/>
    </location>
</feature>
<dbReference type="AlphaFoldDB" id="A0A1G7K8R4"/>
<keyword evidence="3" id="KW-1185">Reference proteome</keyword>
<dbReference type="Proteomes" id="UP000182427">
    <property type="component" value="Chromosome I"/>
</dbReference>
<proteinExistence type="predicted"/>
<dbReference type="OrthoDB" id="122305at2"/>
<accession>A0A1G7K8R4</accession>
<dbReference type="EMBL" id="LT629690">
    <property type="protein sequence ID" value="SDF33354.1"/>
    <property type="molecule type" value="Genomic_DNA"/>
</dbReference>